<dbReference type="HOGENOM" id="CLU_1270901_0_0_11"/>
<evidence type="ECO:0000256" key="1">
    <source>
        <dbReference type="SAM" id="SignalP"/>
    </source>
</evidence>
<evidence type="ECO:0000313" key="2">
    <source>
        <dbReference type="EMBL" id="ACV08313.1"/>
    </source>
</evidence>
<sequence length="217" mass="22653">MRVTSAGRSGRSVTVLCASVVFLVFALVPSATAGLAVAHDVDAPASTALPATPCATAPPAPMRPGIEAHLQFGLTASSGPRCRALRVAQALAVGAAIRDQVTQEGATCTRVDVSHRPGSLLDPSGDHFPVAALWVCSPYHGVYAERGGTTWGDTFVTAQSQDAVLADPALVTHEARHVAQWFRYGTTMVFAYVAAGTDPCRNVFEQDAGWADGGYRC</sequence>
<gene>
    <name evidence="2" type="ordered locus">Jden_0649</name>
</gene>
<keyword evidence="1" id="KW-0732">Signal</keyword>
<name>C7R198_JONDD</name>
<dbReference type="KEGG" id="jde:Jden_0649"/>
<dbReference type="RefSeq" id="WP_015770941.1">
    <property type="nucleotide sequence ID" value="NC_013174.1"/>
</dbReference>
<protein>
    <recommendedName>
        <fullName evidence="4">DUF4157 domain-containing protein</fullName>
    </recommendedName>
</protein>
<reference evidence="2 3" key="1">
    <citation type="journal article" date="2009" name="Stand. Genomic Sci.">
        <title>Complete genome sequence of Jonesia denitrificans type strain (Prevot 55134).</title>
        <authorList>
            <person name="Pukall R."/>
            <person name="Gehrich-Schroter G."/>
            <person name="Lapidus A."/>
            <person name="Nolan M."/>
            <person name="Glavina Del Rio T."/>
            <person name="Lucas S."/>
            <person name="Chen F."/>
            <person name="Tice H."/>
            <person name="Pitluck S."/>
            <person name="Cheng J.F."/>
            <person name="Copeland A."/>
            <person name="Saunders E."/>
            <person name="Brettin T."/>
            <person name="Detter J.C."/>
            <person name="Bruce D."/>
            <person name="Goodwin L."/>
            <person name="Pati A."/>
            <person name="Ivanova N."/>
            <person name="Mavromatis K."/>
            <person name="Ovchinnikova G."/>
            <person name="Chen A."/>
            <person name="Palaniappan K."/>
            <person name="Land M."/>
            <person name="Hauser L."/>
            <person name="Chang Y.J."/>
            <person name="Jeffries C.D."/>
            <person name="Chain P."/>
            <person name="Goker M."/>
            <person name="Bristow J."/>
            <person name="Eisen J.A."/>
            <person name="Markowitz V."/>
            <person name="Hugenholtz P."/>
            <person name="Kyrpides N.C."/>
            <person name="Klenk H.P."/>
            <person name="Han C."/>
        </authorList>
    </citation>
    <scope>NUCLEOTIDE SEQUENCE [LARGE SCALE GENOMIC DNA]</scope>
    <source>
        <strain evidence="3">ATCC 14870 / DSM 20603 / BCRC 15368 / CIP 55.134 / JCM 11481 / NBRC 15587 / NCTC 10816 / Prevot 55134</strain>
    </source>
</reference>
<dbReference type="eggNOG" id="ENOG50335B1">
    <property type="taxonomic scope" value="Bacteria"/>
</dbReference>
<dbReference type="Proteomes" id="UP000000628">
    <property type="component" value="Chromosome"/>
</dbReference>
<dbReference type="AlphaFoldDB" id="C7R198"/>
<proteinExistence type="predicted"/>
<evidence type="ECO:0000313" key="3">
    <source>
        <dbReference type="Proteomes" id="UP000000628"/>
    </source>
</evidence>
<evidence type="ECO:0008006" key="4">
    <source>
        <dbReference type="Google" id="ProtNLM"/>
    </source>
</evidence>
<keyword evidence="3" id="KW-1185">Reference proteome</keyword>
<dbReference type="EMBL" id="CP001706">
    <property type="protein sequence ID" value="ACV08313.1"/>
    <property type="molecule type" value="Genomic_DNA"/>
</dbReference>
<dbReference type="OrthoDB" id="5191158at2"/>
<feature type="signal peptide" evidence="1">
    <location>
        <begin position="1"/>
        <end position="33"/>
    </location>
</feature>
<dbReference type="STRING" id="471856.Jden_0649"/>
<organism evidence="2 3">
    <name type="scientific">Jonesia denitrificans (strain ATCC 14870 / DSM 20603 / BCRC 15368 / CIP 55.134 / JCM 11481 / NBRC 15587 / NCTC 10816 / Prevot 55134)</name>
    <name type="common">Listeria denitrificans</name>
    <dbReference type="NCBI Taxonomy" id="471856"/>
    <lineage>
        <taxon>Bacteria</taxon>
        <taxon>Bacillati</taxon>
        <taxon>Actinomycetota</taxon>
        <taxon>Actinomycetes</taxon>
        <taxon>Micrococcales</taxon>
        <taxon>Jonesiaceae</taxon>
        <taxon>Jonesia</taxon>
    </lineage>
</organism>
<feature type="chain" id="PRO_5039066400" description="DUF4157 domain-containing protein" evidence="1">
    <location>
        <begin position="34"/>
        <end position="217"/>
    </location>
</feature>
<accession>C7R198</accession>